<evidence type="ECO:0000256" key="7">
    <source>
        <dbReference type="ARBA" id="ARBA00029483"/>
    </source>
</evidence>
<evidence type="ECO:0000256" key="5">
    <source>
        <dbReference type="ARBA" id="ARBA00023288"/>
    </source>
</evidence>
<evidence type="ECO:0000256" key="1">
    <source>
        <dbReference type="ARBA" id="ARBA00004613"/>
    </source>
</evidence>
<name>A0ABS5NS57_9BACI</name>
<evidence type="ECO:0000313" key="11">
    <source>
        <dbReference type="Proteomes" id="UP000681027"/>
    </source>
</evidence>
<keyword evidence="4" id="KW-0178">Competence</keyword>
<evidence type="ECO:0000256" key="8">
    <source>
        <dbReference type="ARBA" id="ARBA00029545"/>
    </source>
</evidence>
<dbReference type="Pfam" id="PF05952">
    <property type="entry name" value="ComX"/>
    <property type="match status" value="1"/>
</dbReference>
<keyword evidence="3" id="KW-0588">Pheromone</keyword>
<comment type="caution">
    <text evidence="10">The sequence shown here is derived from an EMBL/GenBank/DDBJ whole genome shotgun (WGS) entry which is preliminary data.</text>
</comment>
<evidence type="ECO:0000256" key="2">
    <source>
        <dbReference type="ARBA" id="ARBA00022525"/>
    </source>
</evidence>
<accession>A0ABS5NS57</accession>
<evidence type="ECO:0000256" key="6">
    <source>
        <dbReference type="ARBA" id="ARBA00023289"/>
    </source>
</evidence>
<reference evidence="10 11" key="1">
    <citation type="submission" date="2021-05" db="EMBL/GenBank/DDBJ databases">
        <title>Novel Bacillus species.</title>
        <authorList>
            <person name="Liu G."/>
        </authorList>
    </citation>
    <scope>NUCLEOTIDE SEQUENCE [LARGE SCALE GENOMIC DNA]</scope>
    <source>
        <strain evidence="10 11">FJAT-49705</strain>
    </source>
</reference>
<comment type="subunit">
    <text evidence="7">Interacts directly with the sensor histidine kinase ComP and stimulates its activity.</text>
</comment>
<keyword evidence="6" id="KW-0636">Prenylation</keyword>
<proteinExistence type="predicted"/>
<evidence type="ECO:0000256" key="4">
    <source>
        <dbReference type="ARBA" id="ARBA00023287"/>
    </source>
</evidence>
<sequence>MQDVIQFLINNSDVLSKVKEGTASLVGVSPEELKAILEVFFDEHIAPRAYYWQ</sequence>
<organism evidence="10 11">
    <name type="scientific">Cytobacillus citreus</name>
    <dbReference type="NCBI Taxonomy" id="2833586"/>
    <lineage>
        <taxon>Bacteria</taxon>
        <taxon>Bacillati</taxon>
        <taxon>Bacillota</taxon>
        <taxon>Bacilli</taxon>
        <taxon>Bacillales</taxon>
        <taxon>Bacillaceae</taxon>
        <taxon>Cytobacillus</taxon>
    </lineage>
</organism>
<evidence type="ECO:0000313" key="10">
    <source>
        <dbReference type="EMBL" id="MBS4189769.1"/>
    </source>
</evidence>
<keyword evidence="2" id="KW-0964">Secreted</keyword>
<dbReference type="Proteomes" id="UP000681027">
    <property type="component" value="Unassembled WGS sequence"/>
</dbReference>
<dbReference type="InterPro" id="IPR009233">
    <property type="entry name" value="Competence_ComX_Bacillus"/>
</dbReference>
<keyword evidence="5" id="KW-0449">Lipoprotein</keyword>
<keyword evidence="11" id="KW-1185">Reference proteome</keyword>
<evidence type="ECO:0000256" key="3">
    <source>
        <dbReference type="ARBA" id="ARBA00023044"/>
    </source>
</evidence>
<dbReference type="RefSeq" id="WP_213101168.1">
    <property type="nucleotide sequence ID" value="NZ_JAGYPM010000001.1"/>
</dbReference>
<gene>
    <name evidence="10" type="primary">comX</name>
    <name evidence="10" type="ORF">KHA94_06045</name>
</gene>
<dbReference type="EMBL" id="JAGYPM010000001">
    <property type="protein sequence ID" value="MBS4189769.1"/>
    <property type="molecule type" value="Genomic_DNA"/>
</dbReference>
<evidence type="ECO:0000256" key="9">
    <source>
        <dbReference type="ARBA" id="ARBA00030321"/>
    </source>
</evidence>
<comment type="subcellular location">
    <subcellularLocation>
        <location evidence="1">Secreted</location>
    </subcellularLocation>
</comment>
<protein>
    <recommendedName>
        <fullName evidence="8">ComX pheromone</fullName>
    </recommendedName>
    <alternativeName>
        <fullName evidence="9">Competence pheromone</fullName>
    </alternativeName>
</protein>